<keyword evidence="1" id="KW-1133">Transmembrane helix</keyword>
<feature type="transmembrane region" description="Helical" evidence="1">
    <location>
        <begin position="30"/>
        <end position="52"/>
    </location>
</feature>
<keyword evidence="1" id="KW-0812">Transmembrane</keyword>
<sequence length="125" mass="14597">LTISLHWNGALQVLLLPSHRWLSYLRGPRCGLRLFSLIGYIIYLICNYLEWYQCVLKIIIEIIELVHLGLWIAAIFSVHSPFGKQLMQKLEEPSEEQLKLMEKLKSSNLTVVDDERLQFTAIQMI</sequence>
<organism evidence="2 3">
    <name type="scientific">Pristionchus mayeri</name>
    <dbReference type="NCBI Taxonomy" id="1317129"/>
    <lineage>
        <taxon>Eukaryota</taxon>
        <taxon>Metazoa</taxon>
        <taxon>Ecdysozoa</taxon>
        <taxon>Nematoda</taxon>
        <taxon>Chromadorea</taxon>
        <taxon>Rhabditida</taxon>
        <taxon>Rhabditina</taxon>
        <taxon>Diplogasteromorpha</taxon>
        <taxon>Diplogasteroidea</taxon>
        <taxon>Neodiplogasteridae</taxon>
        <taxon>Pristionchus</taxon>
    </lineage>
</organism>
<accession>A0AAN5CQQ7</accession>
<proteinExistence type="predicted"/>
<evidence type="ECO:0000313" key="3">
    <source>
        <dbReference type="Proteomes" id="UP001328107"/>
    </source>
</evidence>
<feature type="non-terminal residue" evidence="2">
    <location>
        <position position="1"/>
    </location>
</feature>
<evidence type="ECO:0000313" key="2">
    <source>
        <dbReference type="EMBL" id="GMR48936.1"/>
    </source>
</evidence>
<evidence type="ECO:0000256" key="1">
    <source>
        <dbReference type="SAM" id="Phobius"/>
    </source>
</evidence>
<keyword evidence="1" id="KW-0472">Membrane</keyword>
<keyword evidence="3" id="KW-1185">Reference proteome</keyword>
<feature type="transmembrane region" description="Helical" evidence="1">
    <location>
        <begin position="58"/>
        <end position="78"/>
    </location>
</feature>
<dbReference type="EMBL" id="BTRK01000004">
    <property type="protein sequence ID" value="GMR48936.1"/>
    <property type="molecule type" value="Genomic_DNA"/>
</dbReference>
<gene>
    <name evidence="2" type="ORF">PMAYCL1PPCAC_19131</name>
</gene>
<dbReference type="AlphaFoldDB" id="A0AAN5CQQ7"/>
<protein>
    <submittedName>
        <fullName evidence="2">Uncharacterized protein</fullName>
    </submittedName>
</protein>
<dbReference type="Proteomes" id="UP001328107">
    <property type="component" value="Unassembled WGS sequence"/>
</dbReference>
<reference evidence="3" key="1">
    <citation type="submission" date="2022-10" db="EMBL/GenBank/DDBJ databases">
        <title>Genome assembly of Pristionchus species.</title>
        <authorList>
            <person name="Yoshida K."/>
            <person name="Sommer R.J."/>
        </authorList>
    </citation>
    <scope>NUCLEOTIDE SEQUENCE [LARGE SCALE GENOMIC DNA]</scope>
    <source>
        <strain evidence="3">RS5460</strain>
    </source>
</reference>
<comment type="caution">
    <text evidence="2">The sequence shown here is derived from an EMBL/GenBank/DDBJ whole genome shotgun (WGS) entry which is preliminary data.</text>
</comment>
<name>A0AAN5CQQ7_9BILA</name>